<keyword evidence="5" id="KW-0648">Protein biosynthesis</keyword>
<dbReference type="Pfam" id="PF01008">
    <property type="entry name" value="IF-2B"/>
    <property type="match status" value="1"/>
</dbReference>
<dbReference type="PANTHER" id="PTHR10233:SF14">
    <property type="entry name" value="TRANSLATION INITIATION FACTOR EIF-2B SUBUNIT DELTA"/>
    <property type="match status" value="1"/>
</dbReference>
<dbReference type="Gene3D" id="3.40.50.10470">
    <property type="entry name" value="Translation initiation factor eif-2b, domain 2"/>
    <property type="match status" value="1"/>
</dbReference>
<evidence type="ECO:0000256" key="5">
    <source>
        <dbReference type="ARBA" id="ARBA00022917"/>
    </source>
</evidence>
<dbReference type="GO" id="GO:0003743">
    <property type="term" value="F:translation initiation factor activity"/>
    <property type="evidence" value="ECO:0007669"/>
    <property type="project" value="UniProtKB-KW"/>
</dbReference>
<evidence type="ECO:0000256" key="1">
    <source>
        <dbReference type="ARBA" id="ARBA00004514"/>
    </source>
</evidence>
<dbReference type="InterPro" id="IPR037171">
    <property type="entry name" value="NagB/RpiA_transferase-like"/>
</dbReference>
<evidence type="ECO:0000256" key="3">
    <source>
        <dbReference type="ARBA" id="ARBA00022490"/>
    </source>
</evidence>
<evidence type="ECO:0000256" key="9">
    <source>
        <dbReference type="RuleBase" id="RU003814"/>
    </source>
</evidence>
<comment type="subcellular location">
    <subcellularLocation>
        <location evidence="1">Cytoplasm</location>
        <location evidence="1">Cytosol</location>
    </subcellularLocation>
</comment>
<dbReference type="GO" id="GO:0005829">
    <property type="term" value="C:cytosol"/>
    <property type="evidence" value="ECO:0007669"/>
    <property type="project" value="UniProtKB-SubCell"/>
</dbReference>
<evidence type="ECO:0000256" key="6">
    <source>
        <dbReference type="ARBA" id="ARBA00044147"/>
    </source>
</evidence>
<dbReference type="AlphaFoldDB" id="A0A7S1TE02"/>
<evidence type="ECO:0000313" key="11">
    <source>
        <dbReference type="EMBL" id="CAD9233070.1"/>
    </source>
</evidence>
<dbReference type="EMBL" id="HBGH01009304">
    <property type="protein sequence ID" value="CAD9233070.1"/>
    <property type="molecule type" value="Transcribed_RNA"/>
</dbReference>
<comment type="subunit">
    <text evidence="8">Component of the translation initiation factor 2B (eIF2B) complex which is a heterodecamer of two sets of five different subunits: alpha, beta, gamma, delta and epsilon. Subunits alpha, beta and delta comprise a regulatory subcomplex and subunits epsilon and gamma comprise a catalytic subcomplex. Within the complex, the hexameric regulatory complex resides at the center, with the two heterodimeric catalytic subcomplexes bound on opposite sides.</text>
</comment>
<organism evidence="11">
    <name type="scientific">Compsopogon caeruleus</name>
    <dbReference type="NCBI Taxonomy" id="31354"/>
    <lineage>
        <taxon>Eukaryota</taxon>
        <taxon>Rhodophyta</taxon>
        <taxon>Compsopogonophyceae</taxon>
        <taxon>Compsopogonales</taxon>
        <taxon>Compsopogonaceae</taxon>
        <taxon>Compsopogon</taxon>
    </lineage>
</organism>
<dbReference type="SUPFAM" id="SSF100950">
    <property type="entry name" value="NagB/RpiA/CoA transferase-like"/>
    <property type="match status" value="1"/>
</dbReference>
<comment type="similarity">
    <text evidence="2 9">Belongs to the eIF-2B alpha/beta/delta subunits family.</text>
</comment>
<name>A0A7S1TE02_9RHOD</name>
<evidence type="ECO:0000256" key="7">
    <source>
        <dbReference type="ARBA" id="ARBA00044356"/>
    </source>
</evidence>
<evidence type="ECO:0000256" key="8">
    <source>
        <dbReference type="ARBA" id="ARBA00046432"/>
    </source>
</evidence>
<evidence type="ECO:0000256" key="4">
    <source>
        <dbReference type="ARBA" id="ARBA00022540"/>
    </source>
</evidence>
<accession>A0A7S1TE02</accession>
<dbReference type="InterPro" id="IPR042529">
    <property type="entry name" value="IF_2B-like_C"/>
</dbReference>
<feature type="compositionally biased region" description="Low complexity" evidence="10">
    <location>
        <begin position="57"/>
        <end position="87"/>
    </location>
</feature>
<reference evidence="11" key="1">
    <citation type="submission" date="2021-01" db="EMBL/GenBank/DDBJ databases">
        <authorList>
            <person name="Corre E."/>
            <person name="Pelletier E."/>
            <person name="Niang G."/>
            <person name="Scheremetjew M."/>
            <person name="Finn R."/>
            <person name="Kale V."/>
            <person name="Holt S."/>
            <person name="Cochrane G."/>
            <person name="Meng A."/>
            <person name="Brown T."/>
            <person name="Cohen L."/>
        </authorList>
    </citation>
    <scope>NUCLEOTIDE SEQUENCE</scope>
    <source>
        <strain evidence="11">SAG 36.94</strain>
    </source>
</reference>
<sequence length="483" mass="52370">MASYEEDLLLLERGLDKKALGTAPPQDGADRQEPSEGGPSSSSARKTGGERGRKKVAATGSGSGSASGSTTEASAAAAGGNPSAVGAPLQGDRKARKPASARTRVQYDDPSAVAKVKKAQILKREESSRVVPFLSHLPQYEKSLAAHGLRFKVEDSMHPALVKLGQQYAEGIIDGSSARLSALIAVFREIVEHFEITDLNETRDFRRELDKTLKKSIQFVIDCRPMSISMGNFVRELKKDISDLSPIMTIDECKSTVLKSIDRFRLESFELPFKTVVETAAERAIENGDTVVVYCKSLIVESVLLRAKQLGKAFRVMVIDSSPRFEGKQMCLSLLNAGISFDYGLINAAYYLVEDATKVLLGAHSMMSNGSLFSRIGTSLVAAACRQLRIPVIVVCPTVKFSERVQLDALCFNELGDPDELLSAYGSERGLSATNWREASNLHVLNLSYDLVPGDYIDAVVTEVGVIPASSVPVVVHDYFRAS</sequence>
<proteinExistence type="inferred from homology"/>
<evidence type="ECO:0000256" key="10">
    <source>
        <dbReference type="SAM" id="MobiDB-lite"/>
    </source>
</evidence>
<dbReference type="InterPro" id="IPR000649">
    <property type="entry name" value="IF-2B-related"/>
</dbReference>
<protein>
    <recommendedName>
        <fullName evidence="6">Translation initiation factor eIF2B subunit delta</fullName>
    </recommendedName>
    <alternativeName>
        <fullName evidence="7">eIF2B GDP-GTP exchange factor subunit delta</fullName>
    </alternativeName>
</protein>
<keyword evidence="4" id="KW-0396">Initiation factor</keyword>
<feature type="region of interest" description="Disordered" evidence="10">
    <location>
        <begin position="15"/>
        <end position="108"/>
    </location>
</feature>
<keyword evidence="3" id="KW-0963">Cytoplasm</keyword>
<evidence type="ECO:0000256" key="2">
    <source>
        <dbReference type="ARBA" id="ARBA00007251"/>
    </source>
</evidence>
<dbReference type="PANTHER" id="PTHR10233">
    <property type="entry name" value="TRANSLATION INITIATION FACTOR EIF-2B"/>
    <property type="match status" value="1"/>
</dbReference>
<gene>
    <name evidence="11" type="ORF">CCAE0312_LOCUS5155</name>
</gene>